<dbReference type="RefSeq" id="XP_018435655.1">
    <property type="nucleotide sequence ID" value="XM_018580153.2"/>
</dbReference>
<dbReference type="GeneID" id="108807931"/>
<name>A0A6J0JJ38_RAPSA</name>
<dbReference type="KEGG" id="rsz:130503627"/>
<evidence type="ECO:0000313" key="3">
    <source>
        <dbReference type="RefSeq" id="XP_056854233.1"/>
    </source>
</evidence>
<sequence>MGRVFVIELEGAVYTCKECHTHLGLPNDIITKKIQATLITYNFSRLFNTFLAERKSKPALQDIFCVGCANLIGMYRVSDKWGPYWLLRRELHGPEGSDDEV</sequence>
<protein>
    <submittedName>
        <fullName evidence="2 3">Protein yippee-like At3g08990</fullName>
    </submittedName>
</protein>
<gene>
    <name evidence="2" type="primary">LOC108807931</name>
    <name evidence="3" type="synonym">LOC130503627</name>
</gene>
<dbReference type="RefSeq" id="XP_056854233.1">
    <property type="nucleotide sequence ID" value="XM_056998253.1"/>
</dbReference>
<accession>A0A6J0JJ38</accession>
<dbReference type="Proteomes" id="UP000504610">
    <property type="component" value="Chromosome 6"/>
</dbReference>
<organism evidence="1 2">
    <name type="scientific">Raphanus sativus</name>
    <name type="common">Radish</name>
    <name type="synonym">Raphanus raphanistrum var. sativus</name>
    <dbReference type="NCBI Taxonomy" id="3726"/>
    <lineage>
        <taxon>Eukaryota</taxon>
        <taxon>Viridiplantae</taxon>
        <taxon>Streptophyta</taxon>
        <taxon>Embryophyta</taxon>
        <taxon>Tracheophyta</taxon>
        <taxon>Spermatophyta</taxon>
        <taxon>Magnoliopsida</taxon>
        <taxon>eudicotyledons</taxon>
        <taxon>Gunneridae</taxon>
        <taxon>Pentapetalae</taxon>
        <taxon>rosids</taxon>
        <taxon>malvids</taxon>
        <taxon>Brassicales</taxon>
        <taxon>Brassicaceae</taxon>
        <taxon>Brassiceae</taxon>
        <taxon>Raphanus</taxon>
    </lineage>
</organism>
<evidence type="ECO:0000313" key="1">
    <source>
        <dbReference type="Proteomes" id="UP000504610"/>
    </source>
</evidence>
<evidence type="ECO:0000313" key="2">
    <source>
        <dbReference type="RefSeq" id="XP_018435655.1"/>
    </source>
</evidence>
<dbReference type="AlphaFoldDB" id="A0A6J0JJ38"/>
<reference evidence="1" key="1">
    <citation type="journal article" date="2019" name="Database">
        <title>The radish genome database (RadishGD): an integrated information resource for radish genomics.</title>
        <authorList>
            <person name="Yu H.J."/>
            <person name="Baek S."/>
            <person name="Lee Y.J."/>
            <person name="Cho A."/>
            <person name="Mun J.H."/>
        </authorList>
    </citation>
    <scope>NUCLEOTIDE SEQUENCE [LARGE SCALE GENOMIC DNA]</scope>
    <source>
        <strain evidence="1">cv. WK10039</strain>
    </source>
</reference>
<dbReference type="OrthoDB" id="1076981at2759"/>
<dbReference type="KEGG" id="rsz:108807931"/>
<keyword evidence="1" id="KW-1185">Reference proteome</keyword>
<proteinExistence type="predicted"/>
<reference evidence="2 3" key="2">
    <citation type="submission" date="2025-04" db="UniProtKB">
        <authorList>
            <consortium name="RefSeq"/>
        </authorList>
    </citation>
    <scope>IDENTIFICATION</scope>
    <source>
        <tissue evidence="2 3">Leaf</tissue>
    </source>
</reference>